<evidence type="ECO:0000313" key="4">
    <source>
        <dbReference type="EMBL" id="KAF1838648.1"/>
    </source>
</evidence>
<dbReference type="AlphaFoldDB" id="A0A6A5KN97"/>
<dbReference type="InterPro" id="IPR008936">
    <property type="entry name" value="Rho_GTPase_activation_prot"/>
</dbReference>
<dbReference type="Proteomes" id="UP000800040">
    <property type="component" value="Unassembled WGS sequence"/>
</dbReference>
<feature type="compositionally biased region" description="Polar residues" evidence="2">
    <location>
        <begin position="133"/>
        <end position="142"/>
    </location>
</feature>
<dbReference type="Gene3D" id="1.10.555.10">
    <property type="entry name" value="Rho GTPase activation protein"/>
    <property type="match status" value="1"/>
</dbReference>
<dbReference type="PANTHER" id="PTHR23176">
    <property type="entry name" value="RHO/RAC/CDC GTPASE-ACTIVATING PROTEIN"/>
    <property type="match status" value="1"/>
</dbReference>
<reference evidence="4" key="1">
    <citation type="submission" date="2020-01" db="EMBL/GenBank/DDBJ databases">
        <authorList>
            <consortium name="DOE Joint Genome Institute"/>
            <person name="Haridas S."/>
            <person name="Albert R."/>
            <person name="Binder M."/>
            <person name="Bloem J."/>
            <person name="Labutti K."/>
            <person name="Salamov A."/>
            <person name="Andreopoulos B."/>
            <person name="Baker S.E."/>
            <person name="Barry K."/>
            <person name="Bills G."/>
            <person name="Bluhm B.H."/>
            <person name="Cannon C."/>
            <person name="Castanera R."/>
            <person name="Culley D.E."/>
            <person name="Daum C."/>
            <person name="Ezra D."/>
            <person name="Gonzalez J.B."/>
            <person name="Henrissat B."/>
            <person name="Kuo A."/>
            <person name="Liang C."/>
            <person name="Lipzen A."/>
            <person name="Lutzoni F."/>
            <person name="Magnuson J."/>
            <person name="Mondo S."/>
            <person name="Nolan M."/>
            <person name="Ohm R."/>
            <person name="Pangilinan J."/>
            <person name="Park H.-J."/>
            <person name="Ramirez L."/>
            <person name="Alfaro M."/>
            <person name="Sun H."/>
            <person name="Tritt A."/>
            <person name="Yoshinaga Y."/>
            <person name="Zwiers L.-H."/>
            <person name="Turgeon B.G."/>
            <person name="Goodwin S.B."/>
            <person name="Spatafora J.W."/>
            <person name="Crous P.W."/>
            <person name="Grigoriev I.V."/>
        </authorList>
    </citation>
    <scope>NUCLEOTIDE SEQUENCE</scope>
    <source>
        <strain evidence="4">P77</strain>
    </source>
</reference>
<dbReference type="CDD" id="cd00159">
    <property type="entry name" value="RhoGAP"/>
    <property type="match status" value="1"/>
</dbReference>
<proteinExistence type="predicted"/>
<dbReference type="PROSITE" id="PS50238">
    <property type="entry name" value="RHOGAP"/>
    <property type="match status" value="1"/>
</dbReference>
<evidence type="ECO:0000256" key="1">
    <source>
        <dbReference type="ARBA" id="ARBA00022468"/>
    </source>
</evidence>
<feature type="compositionally biased region" description="Polar residues" evidence="2">
    <location>
        <begin position="64"/>
        <end position="95"/>
    </location>
</feature>
<keyword evidence="1" id="KW-0343">GTPase activation</keyword>
<dbReference type="PANTHER" id="PTHR23176:SF125">
    <property type="entry name" value="GTPASE ACTIVATOR (BEM2), PUTATIVE (AFU_ORTHOLOGUE AFUA_7G04450)-RELATED"/>
    <property type="match status" value="1"/>
</dbReference>
<organism evidence="4 5">
    <name type="scientific">Decorospora gaudefroyi</name>
    <dbReference type="NCBI Taxonomy" id="184978"/>
    <lineage>
        <taxon>Eukaryota</taxon>
        <taxon>Fungi</taxon>
        <taxon>Dikarya</taxon>
        <taxon>Ascomycota</taxon>
        <taxon>Pezizomycotina</taxon>
        <taxon>Dothideomycetes</taxon>
        <taxon>Pleosporomycetidae</taxon>
        <taxon>Pleosporales</taxon>
        <taxon>Pleosporineae</taxon>
        <taxon>Pleosporaceae</taxon>
        <taxon>Decorospora</taxon>
    </lineage>
</organism>
<feature type="compositionally biased region" description="Basic and acidic residues" evidence="2">
    <location>
        <begin position="119"/>
        <end position="132"/>
    </location>
</feature>
<name>A0A6A5KN97_9PLEO</name>
<evidence type="ECO:0000259" key="3">
    <source>
        <dbReference type="PROSITE" id="PS50238"/>
    </source>
</evidence>
<feature type="region of interest" description="Disordered" evidence="2">
    <location>
        <begin position="510"/>
        <end position="680"/>
    </location>
</feature>
<dbReference type="Pfam" id="PF00620">
    <property type="entry name" value="RhoGAP"/>
    <property type="match status" value="1"/>
</dbReference>
<dbReference type="InterPro" id="IPR050729">
    <property type="entry name" value="Rho-GAP"/>
</dbReference>
<sequence>MPKSSTLSLAMRGKSKDNVNTPMSPKSPRSPDMPEDADFATPNASFHNMPQSPASPKPRKDSKSIFSNFTANKSSSRLNSQGNSIRQVPEQQQPSPGLYSNGRSGASTPDLGRPVRTPNSDDNRSDVVRLDQRTGSGMSNDSSDPHADSSKRNTIKPKKQGILSRSKSIKGDEGSGSRTKLNKAHPGQLSPDIAGSWTTNGDGMPLKTAPIEKGQSWRQMGMGKLRTHSADRQDGSKLIHRDDDQGSRRDRAEQISLASNSFNESKGHGFISKLGSGARNHESQTSIMTNEPYVCKIIHKPLIEQTRLTRISTRLEQSRDKTEFWMPALPWRCIDYLNMRGCEEEGLYRVPGSAQQVRYYERKFDEDRDIDLISDPNLNDPNVIGSLFKNWLRQLPDEIFPKAIQTAIQQKCQGAKTTPQMLKDELSKLPPFNYYLLFAITCHISLLHSCSEFNKMNYNNLCICFQPAIKIDAFCFQFLILDWRNCWQGCWTEKDFLTDEINFLSSIEPETQHHQQQQHQQPTPSRNGLPQSSGKSKGTHGSPQAPQTQKHLPTRGQSTDQVKSSSRGLSSERSGRATPPNPSLVLSEPSSTHALRLRGGGFAELETSPERVISSSDSRDGIHARGTPRAPPSVSTEASSIDLDENATPTQAQHSRGPSETTQFRLDLRDPPSSPFNIKF</sequence>
<feature type="compositionally biased region" description="Basic and acidic residues" evidence="2">
    <location>
        <begin position="228"/>
        <end position="252"/>
    </location>
</feature>
<feature type="domain" description="Rho-GAP" evidence="3">
    <location>
        <begin position="313"/>
        <end position="518"/>
    </location>
</feature>
<dbReference type="OrthoDB" id="185175at2759"/>
<dbReference type="GO" id="GO:0005096">
    <property type="term" value="F:GTPase activator activity"/>
    <property type="evidence" value="ECO:0007669"/>
    <property type="project" value="UniProtKB-KW"/>
</dbReference>
<feature type="compositionally biased region" description="Polar residues" evidence="2">
    <location>
        <begin position="647"/>
        <end position="664"/>
    </location>
</feature>
<keyword evidence="5" id="KW-1185">Reference proteome</keyword>
<dbReference type="InterPro" id="IPR000198">
    <property type="entry name" value="RhoGAP_dom"/>
</dbReference>
<dbReference type="GO" id="GO:0005938">
    <property type="term" value="C:cell cortex"/>
    <property type="evidence" value="ECO:0007669"/>
    <property type="project" value="UniProtKB-ARBA"/>
</dbReference>
<feature type="region of interest" description="Disordered" evidence="2">
    <location>
        <begin position="1"/>
        <end position="203"/>
    </location>
</feature>
<dbReference type="GO" id="GO:0007165">
    <property type="term" value="P:signal transduction"/>
    <property type="evidence" value="ECO:0007669"/>
    <property type="project" value="InterPro"/>
</dbReference>
<evidence type="ECO:0000313" key="5">
    <source>
        <dbReference type="Proteomes" id="UP000800040"/>
    </source>
</evidence>
<protein>
    <recommendedName>
        <fullName evidence="3">Rho-GAP domain-containing protein</fullName>
    </recommendedName>
</protein>
<dbReference type="EMBL" id="ML975250">
    <property type="protein sequence ID" value="KAF1838648.1"/>
    <property type="molecule type" value="Genomic_DNA"/>
</dbReference>
<dbReference type="SMART" id="SM00324">
    <property type="entry name" value="RhoGAP"/>
    <property type="match status" value="1"/>
</dbReference>
<dbReference type="SUPFAM" id="SSF48350">
    <property type="entry name" value="GTPase activation domain, GAP"/>
    <property type="match status" value="1"/>
</dbReference>
<gene>
    <name evidence="4" type="ORF">BDW02DRAFT_365349</name>
</gene>
<accession>A0A6A5KN97</accession>
<evidence type="ECO:0000256" key="2">
    <source>
        <dbReference type="SAM" id="MobiDB-lite"/>
    </source>
</evidence>
<feature type="compositionally biased region" description="Polar residues" evidence="2">
    <location>
        <begin position="522"/>
        <end position="563"/>
    </location>
</feature>
<feature type="region of interest" description="Disordered" evidence="2">
    <location>
        <begin position="225"/>
        <end position="252"/>
    </location>
</feature>
<feature type="compositionally biased region" description="Polar residues" evidence="2">
    <location>
        <begin position="42"/>
        <end position="54"/>
    </location>
</feature>